<evidence type="ECO:0000256" key="4">
    <source>
        <dbReference type="PIRSR" id="PIRSR637359-2"/>
    </source>
</evidence>
<protein>
    <submittedName>
        <fullName evidence="6">Sulfotransferase family protein</fullName>
    </submittedName>
</protein>
<evidence type="ECO:0000313" key="7">
    <source>
        <dbReference type="Proteomes" id="UP000693970"/>
    </source>
</evidence>
<dbReference type="GO" id="GO:0008146">
    <property type="term" value="F:sulfotransferase activity"/>
    <property type="evidence" value="ECO:0007669"/>
    <property type="project" value="InterPro"/>
</dbReference>
<dbReference type="OrthoDB" id="411451at2759"/>
<evidence type="ECO:0000256" key="2">
    <source>
        <dbReference type="ARBA" id="ARBA00023180"/>
    </source>
</evidence>
<dbReference type="AlphaFoldDB" id="A0A9K3PWQ9"/>
<dbReference type="Pfam" id="PF00685">
    <property type="entry name" value="Sulfotransfer_1"/>
    <property type="match status" value="1"/>
</dbReference>
<dbReference type="Proteomes" id="UP000693970">
    <property type="component" value="Unassembled WGS sequence"/>
</dbReference>
<evidence type="ECO:0000259" key="5">
    <source>
        <dbReference type="Pfam" id="PF00685"/>
    </source>
</evidence>
<feature type="domain" description="Sulfotransferase" evidence="5">
    <location>
        <begin position="69"/>
        <end position="327"/>
    </location>
</feature>
<keyword evidence="2" id="KW-0325">Glycoprotein</keyword>
<evidence type="ECO:0000313" key="6">
    <source>
        <dbReference type="EMBL" id="KAG7362201.1"/>
    </source>
</evidence>
<dbReference type="PANTHER" id="PTHR10605">
    <property type="entry name" value="HEPARAN SULFATE SULFOTRANSFERASE"/>
    <property type="match status" value="1"/>
</dbReference>
<sequence>MIVFTKPVLIAFVLGFVTLVIFHGKKNDNVRVISPSCDLFPLPYGNNFWDDAAGVSVKTHTEETHICGPRVLIVGAMKCGTNTIGHLLQKHPRIKINDCEKSGFDCNMTTFQGSKLGDLWEGNDYTIGRARHPDDWLKTWAERLPWTDGVSSISIDKSPSYFNTAKWPDIPRSINELLPNAKVIVTVCNPAERAFSLFHHYMDKNNTSSQLWRKRFVDNGFPNVQTFDDLTDILFFACQTSSNEDFCSTLRKEILQIGEYAIRLQPWYEAYGKENVLVVDMNEDNLQKTARILDLLGPSTLPPEEYPWEELDQEIEAATFKNLHYNGRSSAFHSYHASMTRLSQHYLLHNQELAQTLGENFPLDWNDEIKK</sequence>
<dbReference type="InterPro" id="IPR000863">
    <property type="entry name" value="Sulfotransferase_dom"/>
</dbReference>
<gene>
    <name evidence="6" type="ORF">IV203_025867</name>
</gene>
<name>A0A9K3PWQ9_9STRA</name>
<keyword evidence="1" id="KW-0808">Transferase</keyword>
<dbReference type="EMBL" id="JAGRRH010000012">
    <property type="protein sequence ID" value="KAG7362201.1"/>
    <property type="molecule type" value="Genomic_DNA"/>
</dbReference>
<dbReference type="PANTHER" id="PTHR10605:SF56">
    <property type="entry name" value="BIFUNCTIONAL HEPARAN SULFATE N-DEACETYLASE_N-SULFOTRANSFERASE"/>
    <property type="match status" value="1"/>
</dbReference>
<proteinExistence type="predicted"/>
<reference evidence="6" key="1">
    <citation type="journal article" date="2021" name="Sci. Rep.">
        <title>Diploid genomic architecture of Nitzschia inconspicua, an elite biomass production diatom.</title>
        <authorList>
            <person name="Oliver A."/>
            <person name="Podell S."/>
            <person name="Pinowska A."/>
            <person name="Traller J.C."/>
            <person name="Smith S.R."/>
            <person name="McClure R."/>
            <person name="Beliaev A."/>
            <person name="Bohutskyi P."/>
            <person name="Hill E.A."/>
            <person name="Rabines A."/>
            <person name="Zheng H."/>
            <person name="Allen L.Z."/>
            <person name="Kuo A."/>
            <person name="Grigoriev I.V."/>
            <person name="Allen A.E."/>
            <person name="Hazlebeck D."/>
            <person name="Allen E.E."/>
        </authorList>
    </citation>
    <scope>NUCLEOTIDE SEQUENCE</scope>
    <source>
        <strain evidence="6">Hildebrandi</strain>
    </source>
</reference>
<evidence type="ECO:0000256" key="3">
    <source>
        <dbReference type="PIRSR" id="PIRSR637359-1"/>
    </source>
</evidence>
<organism evidence="6 7">
    <name type="scientific">Nitzschia inconspicua</name>
    <dbReference type="NCBI Taxonomy" id="303405"/>
    <lineage>
        <taxon>Eukaryota</taxon>
        <taxon>Sar</taxon>
        <taxon>Stramenopiles</taxon>
        <taxon>Ochrophyta</taxon>
        <taxon>Bacillariophyta</taxon>
        <taxon>Bacillariophyceae</taxon>
        <taxon>Bacillariophycidae</taxon>
        <taxon>Bacillariales</taxon>
        <taxon>Bacillariaceae</taxon>
        <taxon>Nitzschia</taxon>
    </lineage>
</organism>
<keyword evidence="7" id="KW-1185">Reference proteome</keyword>
<feature type="binding site" evidence="4">
    <location>
        <position position="196"/>
    </location>
    <ligand>
        <name>3'-phosphoadenylyl sulfate</name>
        <dbReference type="ChEBI" id="CHEBI:58339"/>
    </ligand>
</feature>
<accession>A0A9K3PWQ9</accession>
<reference evidence="6" key="2">
    <citation type="submission" date="2021-04" db="EMBL/GenBank/DDBJ databases">
        <authorList>
            <person name="Podell S."/>
        </authorList>
    </citation>
    <scope>NUCLEOTIDE SEQUENCE</scope>
    <source>
        <strain evidence="6">Hildebrandi</strain>
    </source>
</reference>
<comment type="caution">
    <text evidence="6">The sequence shown here is derived from an EMBL/GenBank/DDBJ whole genome shotgun (WGS) entry which is preliminary data.</text>
</comment>
<feature type="active site" description="For sulfotransferase activity" evidence="3">
    <location>
        <position position="78"/>
    </location>
</feature>
<evidence type="ECO:0000256" key="1">
    <source>
        <dbReference type="ARBA" id="ARBA00022679"/>
    </source>
</evidence>
<dbReference type="InterPro" id="IPR037359">
    <property type="entry name" value="NST/OST"/>
</dbReference>